<evidence type="ECO:0000313" key="2">
    <source>
        <dbReference type="Proteomes" id="UP000189796"/>
    </source>
</evidence>
<reference evidence="1 2" key="1">
    <citation type="submission" date="2016-11" db="EMBL/GenBank/DDBJ databases">
        <authorList>
            <person name="Jaros S."/>
            <person name="Januszkiewicz K."/>
            <person name="Wedrychowicz H."/>
        </authorList>
    </citation>
    <scope>NUCLEOTIDE SEQUENCE [LARGE SCALE GENOMIC DNA]</scope>
    <source>
        <strain evidence="1 2">GAS138</strain>
    </source>
</reference>
<organism evidence="1 2">
    <name type="scientific">Bradyrhizobium erythrophlei</name>
    <dbReference type="NCBI Taxonomy" id="1437360"/>
    <lineage>
        <taxon>Bacteria</taxon>
        <taxon>Pseudomonadati</taxon>
        <taxon>Pseudomonadota</taxon>
        <taxon>Alphaproteobacteria</taxon>
        <taxon>Hyphomicrobiales</taxon>
        <taxon>Nitrobacteraceae</taxon>
        <taxon>Bradyrhizobium</taxon>
    </lineage>
</organism>
<dbReference type="AlphaFoldDB" id="A0A1M5NAJ2"/>
<protein>
    <submittedName>
        <fullName evidence="1">Uncharacterized protein</fullName>
    </submittedName>
</protein>
<name>A0A1M5NAJ2_9BRAD</name>
<evidence type="ECO:0000313" key="1">
    <source>
        <dbReference type="EMBL" id="SHG86505.1"/>
    </source>
</evidence>
<gene>
    <name evidence="1" type="ORF">SAMN05443248_2901</name>
</gene>
<dbReference type="EMBL" id="LT670817">
    <property type="protein sequence ID" value="SHG86505.1"/>
    <property type="molecule type" value="Genomic_DNA"/>
</dbReference>
<sequence>MAARITRVAARIKVEAQRMLLAHPVDTLSGLAPLLRVRPELQQVCRFGAQWTSEHAAESDRRGAVRAGQWR</sequence>
<dbReference type="OrthoDB" id="9802263at2"/>
<accession>A0A1M5NAJ2</accession>
<dbReference type="Proteomes" id="UP000189796">
    <property type="component" value="Chromosome I"/>
</dbReference>
<dbReference type="RefSeq" id="WP_079601831.1">
    <property type="nucleotide sequence ID" value="NZ_LT670817.1"/>
</dbReference>
<proteinExistence type="predicted"/>